<dbReference type="PROSITE" id="PS50041">
    <property type="entry name" value="C_TYPE_LECTIN_2"/>
    <property type="match status" value="2"/>
</dbReference>
<dbReference type="InterPro" id="IPR001304">
    <property type="entry name" value="C-type_lectin-like"/>
</dbReference>
<dbReference type="SMART" id="SM00034">
    <property type="entry name" value="CLECT"/>
    <property type="match status" value="2"/>
</dbReference>
<dbReference type="InterPro" id="IPR050111">
    <property type="entry name" value="C-type_lectin/snaclec_domain"/>
</dbReference>
<feature type="domain" description="C-type lectin" evidence="2">
    <location>
        <begin position="177"/>
        <end position="296"/>
    </location>
</feature>
<dbReference type="Pfam" id="PF00059">
    <property type="entry name" value="Lectin_C"/>
    <property type="match status" value="2"/>
</dbReference>
<accession>A0A914DQ67</accession>
<dbReference type="PRINTS" id="PR01504">
    <property type="entry name" value="PNCREATITSAP"/>
</dbReference>
<dbReference type="PANTHER" id="PTHR22803">
    <property type="entry name" value="MANNOSE, PHOSPHOLIPASE, LECTIN RECEPTOR RELATED"/>
    <property type="match status" value="1"/>
</dbReference>
<reference evidence="4" key="1">
    <citation type="submission" date="2022-11" db="UniProtKB">
        <authorList>
            <consortium name="WormBaseParasite"/>
        </authorList>
    </citation>
    <scope>IDENTIFICATION</scope>
</reference>
<dbReference type="WBParaSite" id="ACRNAN_scaffold3452.g9807.t1">
    <property type="protein sequence ID" value="ACRNAN_scaffold3452.g9807.t1"/>
    <property type="gene ID" value="ACRNAN_scaffold3452.g9807"/>
</dbReference>
<feature type="chain" id="PRO_5037575452" evidence="1">
    <location>
        <begin position="19"/>
        <end position="299"/>
    </location>
</feature>
<dbReference type="Gene3D" id="3.10.100.10">
    <property type="entry name" value="Mannose-Binding Protein A, subunit A"/>
    <property type="match status" value="2"/>
</dbReference>
<dbReference type="InterPro" id="IPR016187">
    <property type="entry name" value="CTDL_fold"/>
</dbReference>
<dbReference type="AlphaFoldDB" id="A0A914DQ67"/>
<dbReference type="Proteomes" id="UP000887540">
    <property type="component" value="Unplaced"/>
</dbReference>
<evidence type="ECO:0000256" key="1">
    <source>
        <dbReference type="SAM" id="SignalP"/>
    </source>
</evidence>
<protein>
    <submittedName>
        <fullName evidence="4">C-type lectin domain-containing protein</fullName>
    </submittedName>
</protein>
<evidence type="ECO:0000313" key="4">
    <source>
        <dbReference type="WBParaSite" id="ACRNAN_scaffold3452.g9807.t1"/>
    </source>
</evidence>
<keyword evidence="3" id="KW-1185">Reference proteome</keyword>
<organism evidence="3 4">
    <name type="scientific">Acrobeloides nanus</name>
    <dbReference type="NCBI Taxonomy" id="290746"/>
    <lineage>
        <taxon>Eukaryota</taxon>
        <taxon>Metazoa</taxon>
        <taxon>Ecdysozoa</taxon>
        <taxon>Nematoda</taxon>
        <taxon>Chromadorea</taxon>
        <taxon>Rhabditida</taxon>
        <taxon>Tylenchina</taxon>
        <taxon>Cephalobomorpha</taxon>
        <taxon>Cephaloboidea</taxon>
        <taxon>Cephalobidae</taxon>
        <taxon>Acrobeloides</taxon>
    </lineage>
</organism>
<dbReference type="SUPFAM" id="SSF56436">
    <property type="entry name" value="C-type lectin-like"/>
    <property type="match status" value="2"/>
</dbReference>
<dbReference type="InterPro" id="IPR016186">
    <property type="entry name" value="C-type_lectin-like/link_sf"/>
</dbReference>
<name>A0A914DQ67_9BILA</name>
<evidence type="ECO:0000313" key="3">
    <source>
        <dbReference type="Proteomes" id="UP000887540"/>
    </source>
</evidence>
<sequence>MKAIFSFIVFLVFDSIAASCPSGSVSYPSTNSCFKFVTKPSYFFEADEACLQLGGHLASIGSSFEDGFVQGQAEIFFSNTSTSFWLGGSTLYIPGNWSWTDGTTFGYTNWGNGQPNPSNKTICLSNRYRVGKWYGESCFSPKPYVCKFRNSTTNSTTVTTTARPTGQCRNGWTLFNQTNRCYLTIHGVNFNQSISTCQNFSSNFVSIHSDQENDFLHTLCVNRETFGGCRIGLHDVSYVSYTGNFTWVDGTPLDYTNWYPGNPGLNSYDHGVVLTDFDDKTWYMTGDVSMYDAICAYYL</sequence>
<feature type="domain" description="C-type lectin" evidence="2">
    <location>
        <begin position="29"/>
        <end position="147"/>
    </location>
</feature>
<dbReference type="CDD" id="cd00037">
    <property type="entry name" value="CLECT"/>
    <property type="match status" value="2"/>
</dbReference>
<feature type="signal peptide" evidence="1">
    <location>
        <begin position="1"/>
        <end position="18"/>
    </location>
</feature>
<proteinExistence type="predicted"/>
<evidence type="ECO:0000259" key="2">
    <source>
        <dbReference type="PROSITE" id="PS50041"/>
    </source>
</evidence>
<keyword evidence="1" id="KW-0732">Signal</keyword>